<sequence length="267" mass="30005">MKKILLTNDDGYHAKGIKALEQALENMAEIYVVAPKHEKSACSQCITITVPLRAEKIKGKEGRHYRIDDGTPSDCVYLAINELFKHVPFDLVISGINLGSNMGEDTIYSGTVAGAIEGTIQGVPSIAISQILSNKNKNTPLSFDLAQKIIQDLVQNIFTKGYPLKGRKLLNVNVPNCSLQEYQGERITPKGYRLYKKEVHKRTDPKNESYFWLGLHPLEWQKRENEDRLSDFDAIASNHASITPLNLDLTSYDDLKSLESWHEGMSK</sequence>
<dbReference type="EC" id="3.1.3.5" evidence="9"/>
<dbReference type="GO" id="GO:0008254">
    <property type="term" value="F:3'-nucleotidase activity"/>
    <property type="evidence" value="ECO:0007669"/>
    <property type="project" value="TreeGrafter"/>
</dbReference>
<comment type="similarity">
    <text evidence="4 9">Belongs to the SurE nucleotidase family.</text>
</comment>
<dbReference type="SUPFAM" id="SSF64167">
    <property type="entry name" value="SurE-like"/>
    <property type="match status" value="1"/>
</dbReference>
<dbReference type="GO" id="GO:0046872">
    <property type="term" value="F:metal ion binding"/>
    <property type="evidence" value="ECO:0007669"/>
    <property type="project" value="UniProtKB-UniRule"/>
</dbReference>
<keyword evidence="5 9" id="KW-0963">Cytoplasm</keyword>
<dbReference type="InterPro" id="IPR036523">
    <property type="entry name" value="SurE-like_sf"/>
</dbReference>
<accession>A0A060PV85</accession>
<keyword evidence="8 9" id="KW-0378">Hydrolase</keyword>
<evidence type="ECO:0000256" key="1">
    <source>
        <dbReference type="ARBA" id="ARBA00000815"/>
    </source>
</evidence>
<feature type="domain" description="Survival protein SurE-like phosphatase/nucleotidase" evidence="10">
    <location>
        <begin position="4"/>
        <end position="196"/>
    </location>
</feature>
<dbReference type="HAMAP" id="MF_00060">
    <property type="entry name" value="SurE"/>
    <property type="match status" value="1"/>
</dbReference>
<evidence type="ECO:0000256" key="8">
    <source>
        <dbReference type="ARBA" id="ARBA00022801"/>
    </source>
</evidence>
<evidence type="ECO:0000259" key="10">
    <source>
        <dbReference type="Pfam" id="PF01975"/>
    </source>
</evidence>
<keyword evidence="6 9" id="KW-0479">Metal-binding</keyword>
<evidence type="ECO:0000256" key="5">
    <source>
        <dbReference type="ARBA" id="ARBA00022490"/>
    </source>
</evidence>
<evidence type="ECO:0000256" key="3">
    <source>
        <dbReference type="ARBA" id="ARBA00004496"/>
    </source>
</evidence>
<proteinExistence type="inferred from homology"/>
<comment type="catalytic activity">
    <reaction evidence="1 9">
        <text>a ribonucleoside 5'-phosphate + H2O = a ribonucleoside + phosphate</text>
        <dbReference type="Rhea" id="RHEA:12484"/>
        <dbReference type="ChEBI" id="CHEBI:15377"/>
        <dbReference type="ChEBI" id="CHEBI:18254"/>
        <dbReference type="ChEBI" id="CHEBI:43474"/>
        <dbReference type="ChEBI" id="CHEBI:58043"/>
        <dbReference type="EC" id="3.1.3.5"/>
    </reaction>
</comment>
<evidence type="ECO:0000313" key="11">
    <source>
        <dbReference type="EMBL" id="BAO98620.1"/>
    </source>
</evidence>
<dbReference type="PANTHER" id="PTHR30457:SF12">
    <property type="entry name" value="5'_3'-NUCLEOTIDASE SURE"/>
    <property type="match status" value="1"/>
</dbReference>
<dbReference type="NCBIfam" id="NF001490">
    <property type="entry name" value="PRK00346.1-4"/>
    <property type="match status" value="1"/>
</dbReference>
<evidence type="ECO:0000256" key="4">
    <source>
        <dbReference type="ARBA" id="ARBA00011062"/>
    </source>
</evidence>
<keyword evidence="7 9" id="KW-0547">Nucleotide-binding</keyword>
<gene>
    <name evidence="9" type="primary">surE</name>
    <name evidence="11" type="ORF">NY40_1617</name>
</gene>
<feature type="binding site" evidence="9">
    <location>
        <position position="9"/>
    </location>
    <ligand>
        <name>a divalent metal cation</name>
        <dbReference type="ChEBI" id="CHEBI:60240"/>
    </ligand>
</feature>
<dbReference type="PANTHER" id="PTHR30457">
    <property type="entry name" value="5'-NUCLEOTIDASE SURE"/>
    <property type="match status" value="1"/>
</dbReference>
<evidence type="ECO:0000256" key="2">
    <source>
        <dbReference type="ARBA" id="ARBA00001946"/>
    </source>
</evidence>
<dbReference type="GO" id="GO:0008253">
    <property type="term" value="F:5'-nucleotidase activity"/>
    <property type="evidence" value="ECO:0007669"/>
    <property type="project" value="UniProtKB-UniRule"/>
</dbReference>
<feature type="binding site" evidence="9">
    <location>
        <position position="40"/>
    </location>
    <ligand>
        <name>a divalent metal cation</name>
        <dbReference type="ChEBI" id="CHEBI:60240"/>
    </ligand>
</feature>
<comment type="cofactor">
    <cofactor evidence="9">
        <name>a divalent metal cation</name>
        <dbReference type="ChEBI" id="CHEBI:60240"/>
    </cofactor>
    <text evidence="9">Binds 1 divalent metal cation per subunit.</text>
</comment>
<evidence type="ECO:0000256" key="9">
    <source>
        <dbReference type="HAMAP-Rule" id="MF_00060"/>
    </source>
</evidence>
<protein>
    <recommendedName>
        <fullName evidence="9">5'-nucleotidase SurE</fullName>
        <ecNumber evidence="9">3.1.3.5</ecNumber>
    </recommendedName>
    <alternativeName>
        <fullName evidence="9">Nucleoside 5'-monophosphate phosphohydrolase</fullName>
    </alternativeName>
</protein>
<dbReference type="FunFam" id="3.40.1210.10:FF:000001">
    <property type="entry name" value="5'/3'-nucleotidase SurE"/>
    <property type="match status" value="1"/>
</dbReference>
<dbReference type="NCBIfam" id="TIGR00087">
    <property type="entry name" value="surE"/>
    <property type="match status" value="1"/>
</dbReference>
<dbReference type="GO" id="GO:0005737">
    <property type="term" value="C:cytoplasm"/>
    <property type="evidence" value="ECO:0007669"/>
    <property type="project" value="UniProtKB-SubCell"/>
</dbReference>
<dbReference type="GO" id="GO:0004309">
    <property type="term" value="F:exopolyphosphatase activity"/>
    <property type="evidence" value="ECO:0007669"/>
    <property type="project" value="TreeGrafter"/>
</dbReference>
<dbReference type="NCBIfam" id="NF001494">
    <property type="entry name" value="PRK00346.2-4"/>
    <property type="match status" value="1"/>
</dbReference>
<dbReference type="EMBL" id="AP014523">
    <property type="protein sequence ID" value="BAO98620.1"/>
    <property type="molecule type" value="Genomic_DNA"/>
</dbReference>
<dbReference type="InterPro" id="IPR030048">
    <property type="entry name" value="SurE"/>
</dbReference>
<dbReference type="InterPro" id="IPR002828">
    <property type="entry name" value="SurE-like_Pase/nucleotidase"/>
</dbReference>
<feature type="binding site" evidence="9">
    <location>
        <position position="10"/>
    </location>
    <ligand>
        <name>a divalent metal cation</name>
        <dbReference type="ChEBI" id="CHEBI:60240"/>
    </ligand>
</feature>
<dbReference type="Proteomes" id="UP000031662">
    <property type="component" value="Chromosome"/>
</dbReference>
<name>A0A060PV85_HELPX</name>
<dbReference type="GO" id="GO:0000166">
    <property type="term" value="F:nucleotide binding"/>
    <property type="evidence" value="ECO:0007669"/>
    <property type="project" value="UniProtKB-KW"/>
</dbReference>
<dbReference type="RefSeq" id="WP_041051684.1">
    <property type="nucleotide sequence ID" value="NZ_AP014523.1"/>
</dbReference>
<feature type="binding site" evidence="9">
    <location>
        <position position="97"/>
    </location>
    <ligand>
        <name>a divalent metal cation</name>
        <dbReference type="ChEBI" id="CHEBI:60240"/>
    </ligand>
</feature>
<evidence type="ECO:0000256" key="7">
    <source>
        <dbReference type="ARBA" id="ARBA00022741"/>
    </source>
</evidence>
<comment type="cofactor">
    <cofactor evidence="2">
        <name>Mg(2+)</name>
        <dbReference type="ChEBI" id="CHEBI:18420"/>
    </cofactor>
</comment>
<dbReference type="Pfam" id="PF01975">
    <property type="entry name" value="SurE"/>
    <property type="match status" value="1"/>
</dbReference>
<evidence type="ECO:0000313" key="12">
    <source>
        <dbReference type="Proteomes" id="UP000031662"/>
    </source>
</evidence>
<reference evidence="11 12" key="1">
    <citation type="submission" date="2013-11" db="EMBL/GenBank/DDBJ databases">
        <title>Estimation of Helicobacter pylori bacteriophage ecology using H. pylori isolates.</title>
        <authorList>
            <person name="Uchiyama J."/>
            <person name="Takemura-Uchiyama I."/>
            <person name="Ujihara T."/>
            <person name="Matsuzaki S."/>
        </authorList>
    </citation>
    <scope>NUCLEOTIDE SEQUENCE [LARGE SCALE GENOMIC DNA]</scope>
    <source>
        <strain evidence="11 12">NY40</strain>
    </source>
</reference>
<comment type="function">
    <text evidence="9">Nucleotidase that shows phosphatase activity on nucleoside 5'-monophosphates.</text>
</comment>
<dbReference type="Gene3D" id="3.40.1210.10">
    <property type="entry name" value="Survival protein SurE-like phosphatase/nucleotidase"/>
    <property type="match status" value="1"/>
</dbReference>
<organism evidence="11 12">
    <name type="scientific">Helicobacter pylori NY40</name>
    <dbReference type="NCBI Taxonomy" id="1426844"/>
    <lineage>
        <taxon>Bacteria</taxon>
        <taxon>Pseudomonadati</taxon>
        <taxon>Campylobacterota</taxon>
        <taxon>Epsilonproteobacteria</taxon>
        <taxon>Campylobacterales</taxon>
        <taxon>Helicobacteraceae</taxon>
        <taxon>Helicobacter</taxon>
    </lineage>
</organism>
<comment type="subcellular location">
    <subcellularLocation>
        <location evidence="3 9">Cytoplasm</location>
    </subcellularLocation>
</comment>
<dbReference type="AlphaFoldDB" id="A0A060PV85"/>
<dbReference type="HOGENOM" id="CLU_045192_1_3_7"/>
<evidence type="ECO:0000256" key="6">
    <source>
        <dbReference type="ARBA" id="ARBA00022723"/>
    </source>
</evidence>